<name>J9G1C1_9ZZZZ</name>
<proteinExistence type="predicted"/>
<keyword evidence="1" id="KW-0472">Membrane</keyword>
<evidence type="ECO:0000256" key="1">
    <source>
        <dbReference type="SAM" id="Phobius"/>
    </source>
</evidence>
<sequence>MVFLRLVDELTINWMFFLYLTVTVIVLSPLLLETTPTRSFLKFLSISLGIIFR</sequence>
<dbReference type="AlphaFoldDB" id="J9G1C1"/>
<keyword evidence="1" id="KW-1133">Transmembrane helix</keyword>
<protein>
    <submittedName>
        <fullName evidence="2">Uncharacterized protein</fullName>
    </submittedName>
</protein>
<accession>J9G1C1</accession>
<dbReference type="EMBL" id="AMCI01006997">
    <property type="protein sequence ID" value="EJW93389.1"/>
    <property type="molecule type" value="Genomic_DNA"/>
</dbReference>
<evidence type="ECO:0000313" key="2">
    <source>
        <dbReference type="EMBL" id="EJW93389.1"/>
    </source>
</evidence>
<organism evidence="2">
    <name type="scientific">gut metagenome</name>
    <dbReference type="NCBI Taxonomy" id="749906"/>
    <lineage>
        <taxon>unclassified sequences</taxon>
        <taxon>metagenomes</taxon>
        <taxon>organismal metagenomes</taxon>
    </lineage>
</organism>
<gene>
    <name evidence="2" type="ORF">EVA_18505</name>
</gene>
<comment type="caution">
    <text evidence="2">The sequence shown here is derived from an EMBL/GenBank/DDBJ whole genome shotgun (WGS) entry which is preliminary data.</text>
</comment>
<feature type="transmembrane region" description="Helical" evidence="1">
    <location>
        <begin position="12"/>
        <end position="32"/>
    </location>
</feature>
<keyword evidence="1" id="KW-0812">Transmembrane</keyword>
<reference evidence="2" key="1">
    <citation type="journal article" date="2012" name="PLoS ONE">
        <title>Gene sets for utilization of primary and secondary nutrition supplies in the distal gut of endangered iberian lynx.</title>
        <authorList>
            <person name="Alcaide M."/>
            <person name="Messina E."/>
            <person name="Richter M."/>
            <person name="Bargiela R."/>
            <person name="Peplies J."/>
            <person name="Huws S.A."/>
            <person name="Newbold C.J."/>
            <person name="Golyshin P.N."/>
            <person name="Simon M.A."/>
            <person name="Lopez G."/>
            <person name="Yakimov M.M."/>
            <person name="Ferrer M."/>
        </authorList>
    </citation>
    <scope>NUCLEOTIDE SEQUENCE</scope>
</reference>